<gene>
    <name evidence="8" type="primary">copD</name>
    <name evidence="8" type="ORF">HU722_38200</name>
</gene>
<dbReference type="GO" id="GO:0006825">
    <property type="term" value="P:copper ion transport"/>
    <property type="evidence" value="ECO:0007669"/>
    <property type="project" value="InterPro"/>
</dbReference>
<dbReference type="PANTHER" id="PTHR34820">
    <property type="entry name" value="INNER MEMBRANE PROTEIN YEBZ"/>
    <property type="match status" value="1"/>
</dbReference>
<evidence type="ECO:0000256" key="4">
    <source>
        <dbReference type="ARBA" id="ARBA00022989"/>
    </source>
</evidence>
<proteinExistence type="inferred from homology"/>
<dbReference type="NCBIfam" id="NF033808">
    <property type="entry name" value="copper_CopD"/>
    <property type="match status" value="1"/>
</dbReference>
<dbReference type="PANTHER" id="PTHR34820:SF4">
    <property type="entry name" value="INNER MEMBRANE PROTEIN YEBZ"/>
    <property type="match status" value="1"/>
</dbReference>
<evidence type="ECO:0000259" key="7">
    <source>
        <dbReference type="Pfam" id="PF05425"/>
    </source>
</evidence>
<feature type="transmembrane region" description="Helical" evidence="6">
    <location>
        <begin position="118"/>
        <end position="138"/>
    </location>
</feature>
<dbReference type="Pfam" id="PF05425">
    <property type="entry name" value="CopD"/>
    <property type="match status" value="1"/>
</dbReference>
<reference evidence="8" key="1">
    <citation type="journal article" date="2020" name="Microorganisms">
        <title>Reliable Identification of Environmental Pseudomonas Isolates Using the rpoD Gene.</title>
        <authorList>
            <consortium name="The Broad Institute Genome Sequencing Platform"/>
            <person name="Girard L."/>
            <person name="Lood C."/>
            <person name="Rokni-Zadeh H."/>
            <person name="van Noort V."/>
            <person name="Lavigne R."/>
            <person name="De Mot R."/>
        </authorList>
    </citation>
    <scope>NUCLEOTIDE SEQUENCE [LARGE SCALE GENOMIC DNA]</scope>
    <source>
        <strain evidence="8">SWRI145</strain>
    </source>
</reference>
<feature type="transmembrane region" description="Helical" evidence="6">
    <location>
        <begin position="223"/>
        <end position="243"/>
    </location>
</feature>
<feature type="transmembrane region" description="Helical" evidence="6">
    <location>
        <begin position="6"/>
        <end position="29"/>
    </location>
</feature>
<protein>
    <recommendedName>
        <fullName evidence="6">Copper resistance protein D</fullName>
    </recommendedName>
</protein>
<evidence type="ECO:0000256" key="1">
    <source>
        <dbReference type="ARBA" id="ARBA00004651"/>
    </source>
</evidence>
<evidence type="ECO:0000256" key="6">
    <source>
        <dbReference type="RuleBase" id="RU369037"/>
    </source>
</evidence>
<evidence type="ECO:0000256" key="5">
    <source>
        <dbReference type="ARBA" id="ARBA00023136"/>
    </source>
</evidence>
<feature type="transmembrane region" description="Helical" evidence="6">
    <location>
        <begin position="90"/>
        <end position="111"/>
    </location>
</feature>
<keyword evidence="4 6" id="KW-1133">Transmembrane helix</keyword>
<keyword evidence="5 6" id="KW-0472">Membrane</keyword>
<organism evidence="8">
    <name type="scientific">Pseudomonas tritici</name>
    <dbReference type="NCBI Taxonomy" id="2745518"/>
    <lineage>
        <taxon>Bacteria</taxon>
        <taxon>Pseudomonadati</taxon>
        <taxon>Pseudomonadota</taxon>
        <taxon>Gammaproteobacteria</taxon>
        <taxon>Pseudomonadales</taxon>
        <taxon>Pseudomonadaceae</taxon>
        <taxon>Pseudomonas</taxon>
    </lineage>
</organism>
<dbReference type="InterPro" id="IPR047689">
    <property type="entry name" value="CopD"/>
</dbReference>
<dbReference type="InterPro" id="IPR032694">
    <property type="entry name" value="CopC/D"/>
</dbReference>
<accession>A0A8I0D0Y3</accession>
<feature type="transmembrane region" description="Helical" evidence="6">
    <location>
        <begin position="196"/>
        <end position="217"/>
    </location>
</feature>
<dbReference type="GO" id="GO:0046688">
    <property type="term" value="P:response to copper ion"/>
    <property type="evidence" value="ECO:0007669"/>
    <property type="project" value="UniProtKB-UniRule"/>
</dbReference>
<comment type="subcellular location">
    <subcellularLocation>
        <location evidence="6">Cell inner membrane</location>
        <topology evidence="6">Multi-pass membrane protein</topology>
    </subcellularLocation>
    <subcellularLocation>
        <location evidence="1">Cell membrane</location>
        <topology evidence="1">Multi-pass membrane protein</topology>
    </subcellularLocation>
</comment>
<dbReference type="InterPro" id="IPR008457">
    <property type="entry name" value="Cu-R_CopD_dom"/>
</dbReference>
<keyword evidence="3 6" id="KW-0812">Transmembrane</keyword>
<evidence type="ECO:0000256" key="2">
    <source>
        <dbReference type="ARBA" id="ARBA00022475"/>
    </source>
</evidence>
<feature type="transmembrane region" description="Helical" evidence="6">
    <location>
        <begin position="153"/>
        <end position="175"/>
    </location>
</feature>
<dbReference type="AlphaFoldDB" id="A0A8I0D0Y3"/>
<evidence type="ECO:0000313" key="8">
    <source>
        <dbReference type="EMBL" id="MBC3297378.1"/>
    </source>
</evidence>
<name>A0A8I0D0Y3_9PSED</name>
<comment type="function">
    <text evidence="6">Involved in copper resistance.</text>
</comment>
<comment type="similarity">
    <text evidence="6">Belongs to the CopD family.</text>
</comment>
<comment type="caution">
    <text evidence="8">The sequence shown here is derived from an EMBL/GenBank/DDBJ whole genome shotgun (WGS) entry which is preliminary data.</text>
</comment>
<feature type="domain" description="Copper resistance protein D" evidence="7">
    <location>
        <begin position="186"/>
        <end position="283"/>
    </location>
</feature>
<feature type="transmembrane region" description="Helical" evidence="6">
    <location>
        <begin position="263"/>
        <end position="287"/>
    </location>
</feature>
<keyword evidence="2 6" id="KW-1003">Cell membrane</keyword>
<evidence type="ECO:0000256" key="3">
    <source>
        <dbReference type="ARBA" id="ARBA00022692"/>
    </source>
</evidence>
<feature type="transmembrane region" description="Helical" evidence="6">
    <location>
        <begin position="49"/>
        <end position="70"/>
    </location>
</feature>
<dbReference type="GO" id="GO:0005886">
    <property type="term" value="C:plasma membrane"/>
    <property type="evidence" value="ECO:0007669"/>
    <property type="project" value="UniProtKB-SubCell"/>
</dbReference>
<keyword evidence="6" id="KW-0997">Cell inner membrane</keyword>
<dbReference type="EMBL" id="JABWQF010000033">
    <property type="protein sequence ID" value="MBC3297378.1"/>
    <property type="molecule type" value="Genomic_DNA"/>
</dbReference>
<sequence length="290" mass="31950">MLAFSYVALRFVHFAALMLIFGNALYSAWLAPSSLQRLMTRRFQRQQKIAAILSLGSAVLMLATQGGLMGEGWADVLRPAVWMAVGGTQFGSVWLWQIVFAVLTACAAWIAPTKSARLILVLAASQFVLLAGVGHAAMRDGVEGVIQRVNHAIHLLCAAIWVGALLPLIFCLRLAKGRWRNAAIYTMMRFSRVGHYAVAGVIFSGIANMLLILGITLPWRTEYGQMLLLKCALVALMVAIALVNRYVLVPRFRPDTGREQQFFIWMTQAEVVLGALVLAVVSLFATWEPF</sequence>
<keyword evidence="6" id="KW-0186">Copper</keyword>